<dbReference type="AlphaFoldDB" id="A0A0N4TUV1"/>
<proteinExistence type="predicted"/>
<evidence type="ECO:0000313" key="12">
    <source>
        <dbReference type="WBParaSite" id="BPAG_0001258901-mRNA-1"/>
    </source>
</evidence>
<sequence>MSSDQQKKSSSEKKSSAPNYHGATSQSAGYGYRRFQNAPKKQLKLQKSLAVTNNDEIESMEHSSATVPISNASVEEKGLTKRRNNGAFSALSLKISKRKVCKYFATENSCYFGEYCRFLHIRDETIDNNFDSVPSHINPKPTRIVVRPNITAISRDDIGKTEQLDIRNSEFNYFGRRFHDAKFAYDGSSYFIEFDYKITDPDWVFDVKTIGLRLKIPEHYPCELLMVTLNQPTLPVPLASHFNKEVKKFLEEKFMEAKKCDTYVGIGKMFIRWLDRNILKFFVEGLRKTKMIVEAEKEGIKLHQASFSNLINQKENTDTETDKMKVEVCDNAEVTQNRNYNETRVESSSKTEIAMEEVNSKQSPKGKAIQARIFWNDLNGNIATLSIITMAVSVKCAKCNALSFLICSVKQLSTSHCKKCLNGSSIHISPQLVHQNSNVIALLEPKGCIPVDCVLLSSKLSYTCLQCSKEATVENLTYGVSNKSWCYGCHSKCEFEIRTIRFVGDFNAIEKEDSSVPKGKQKKKKVERSVMLVEGQPLPENGTCKHYKKSYRWFRFPCCGKLYPCDQCHNDAEKEHEMKLANRMVCGFCSKEQPFQKAKPCINCNENVTRVKSHFWEGGKGCRDQVVMCRNDRRKYANSLIKTVSVMSDIENGSTEMVATYTYRYHFCKYLTPIRTGIGLLTILVVWLASINSILSINSFPFGIYLAFIGVPLFLLEAGYIIRLCCGVEGVCCRVFTLILNFDGIKRGLLYLFFAIFCFYPNLTKSTVSPGIFLILTAILYLLKPIQLKKIVVAHESESTVQSVR</sequence>
<dbReference type="Pfam" id="PF16054">
    <property type="entry name" value="TMEM72"/>
    <property type="match status" value="1"/>
</dbReference>
<keyword evidence="3 5" id="KW-0862">Zinc</keyword>
<evidence type="ECO:0000313" key="11">
    <source>
        <dbReference type="Proteomes" id="UP000278627"/>
    </source>
</evidence>
<dbReference type="PROSITE" id="PS50103">
    <property type="entry name" value="ZF_C3H1"/>
    <property type="match status" value="1"/>
</dbReference>
<dbReference type="STRING" id="6280.A0A0N4TUV1"/>
<protein>
    <submittedName>
        <fullName evidence="12">C3H1-type domain-containing protein</fullName>
    </submittedName>
</protein>
<dbReference type="InterPro" id="IPR036855">
    <property type="entry name" value="Znf_CCCH_sf"/>
</dbReference>
<evidence type="ECO:0000256" key="1">
    <source>
        <dbReference type="ARBA" id="ARBA00022723"/>
    </source>
</evidence>
<name>A0A0N4TUV1_BRUPA</name>
<dbReference type="InterPro" id="IPR037274">
    <property type="entry name" value="Znf_CHY_sf"/>
</dbReference>
<organism evidence="12">
    <name type="scientific">Brugia pahangi</name>
    <name type="common">Filarial nematode worm</name>
    <dbReference type="NCBI Taxonomy" id="6280"/>
    <lineage>
        <taxon>Eukaryota</taxon>
        <taxon>Metazoa</taxon>
        <taxon>Ecdysozoa</taxon>
        <taxon>Nematoda</taxon>
        <taxon>Chromadorea</taxon>
        <taxon>Rhabditida</taxon>
        <taxon>Spirurina</taxon>
        <taxon>Spiruromorpha</taxon>
        <taxon>Filarioidea</taxon>
        <taxon>Onchocercidae</taxon>
        <taxon>Brugia</taxon>
    </lineage>
</organism>
<dbReference type="InterPro" id="IPR000571">
    <property type="entry name" value="Znf_CCCH"/>
</dbReference>
<dbReference type="SUPFAM" id="SSF90229">
    <property type="entry name" value="CCCH zinc finger"/>
    <property type="match status" value="1"/>
</dbReference>
<dbReference type="PROSITE" id="PS51266">
    <property type="entry name" value="ZF_CHY"/>
    <property type="match status" value="1"/>
</dbReference>
<evidence type="ECO:0000256" key="3">
    <source>
        <dbReference type="ARBA" id="ARBA00022833"/>
    </source>
</evidence>
<dbReference type="Proteomes" id="UP000278627">
    <property type="component" value="Unassembled WGS sequence"/>
</dbReference>
<dbReference type="Pfam" id="PF18044">
    <property type="entry name" value="zf-CCCH_4"/>
    <property type="match status" value="1"/>
</dbReference>
<feature type="domain" description="C3H1-type" evidence="8">
    <location>
        <begin position="95"/>
        <end position="123"/>
    </location>
</feature>
<dbReference type="WBParaSite" id="BPAG_0001258901-mRNA-1">
    <property type="protein sequence ID" value="BPAG_0001258901-mRNA-1"/>
    <property type="gene ID" value="BPAG_0001258901"/>
</dbReference>
<evidence type="ECO:0000256" key="2">
    <source>
        <dbReference type="ARBA" id="ARBA00022771"/>
    </source>
</evidence>
<feature type="zinc finger region" description="C3H1-type" evidence="5">
    <location>
        <begin position="95"/>
        <end position="123"/>
    </location>
</feature>
<evidence type="ECO:0000256" key="7">
    <source>
        <dbReference type="SAM" id="Phobius"/>
    </source>
</evidence>
<evidence type="ECO:0000256" key="5">
    <source>
        <dbReference type="PROSITE-ProRule" id="PRU00723"/>
    </source>
</evidence>
<dbReference type="SUPFAM" id="SSF161219">
    <property type="entry name" value="CHY zinc finger-like"/>
    <property type="match status" value="1"/>
</dbReference>
<evidence type="ECO:0000313" key="10">
    <source>
        <dbReference type="EMBL" id="VDN93737.1"/>
    </source>
</evidence>
<evidence type="ECO:0000256" key="6">
    <source>
        <dbReference type="SAM" id="MobiDB-lite"/>
    </source>
</evidence>
<dbReference type="InterPro" id="IPR041367">
    <property type="entry name" value="Znf-CCCH_4"/>
</dbReference>
<evidence type="ECO:0000259" key="9">
    <source>
        <dbReference type="PROSITE" id="PS51266"/>
    </source>
</evidence>
<feature type="region of interest" description="Disordered" evidence="6">
    <location>
        <begin position="1"/>
        <end position="31"/>
    </location>
</feature>
<feature type="transmembrane region" description="Helical" evidence="7">
    <location>
        <begin position="678"/>
        <end position="697"/>
    </location>
</feature>
<keyword evidence="7" id="KW-0812">Transmembrane</keyword>
<reference evidence="12" key="1">
    <citation type="submission" date="2016-04" db="UniProtKB">
        <authorList>
            <consortium name="WormBaseParasite"/>
        </authorList>
    </citation>
    <scope>IDENTIFICATION</scope>
</reference>
<feature type="domain" description="CHY-type" evidence="9">
    <location>
        <begin position="537"/>
        <end position="606"/>
    </location>
</feature>
<accession>A0A0N4TUV1</accession>
<evidence type="ECO:0000256" key="4">
    <source>
        <dbReference type="PROSITE-ProRule" id="PRU00601"/>
    </source>
</evidence>
<keyword evidence="7" id="KW-0472">Membrane</keyword>
<evidence type="ECO:0000259" key="8">
    <source>
        <dbReference type="PROSITE" id="PS50103"/>
    </source>
</evidence>
<keyword evidence="11" id="KW-1185">Reference proteome</keyword>
<gene>
    <name evidence="10" type="ORF">BPAG_LOCUS12551</name>
</gene>
<dbReference type="EMBL" id="UZAD01013302">
    <property type="protein sequence ID" value="VDN93737.1"/>
    <property type="molecule type" value="Genomic_DNA"/>
</dbReference>
<reference evidence="10 11" key="2">
    <citation type="submission" date="2018-11" db="EMBL/GenBank/DDBJ databases">
        <authorList>
            <consortium name="Pathogen Informatics"/>
        </authorList>
    </citation>
    <scope>NUCLEOTIDE SEQUENCE [LARGE SCALE GENOMIC DNA]</scope>
</reference>
<keyword evidence="2 4" id="KW-0863">Zinc-finger</keyword>
<keyword evidence="7" id="KW-1133">Transmembrane helix</keyword>
<keyword evidence="1 5" id="KW-0479">Metal-binding</keyword>
<feature type="transmembrane region" description="Helical" evidence="7">
    <location>
        <begin position="738"/>
        <end position="760"/>
    </location>
</feature>
<dbReference type="Pfam" id="PF05495">
    <property type="entry name" value="zf-CHY"/>
    <property type="match status" value="1"/>
</dbReference>
<feature type="transmembrane region" description="Helical" evidence="7">
    <location>
        <begin position="703"/>
        <end position="726"/>
    </location>
</feature>
<dbReference type="GO" id="GO:0008270">
    <property type="term" value="F:zinc ion binding"/>
    <property type="evidence" value="ECO:0007669"/>
    <property type="project" value="UniProtKB-KW"/>
</dbReference>
<dbReference type="InterPro" id="IPR032055">
    <property type="entry name" value="TMEM72"/>
</dbReference>
<feature type="compositionally biased region" description="Basic and acidic residues" evidence="6">
    <location>
        <begin position="1"/>
        <end position="15"/>
    </location>
</feature>
<dbReference type="InterPro" id="IPR008913">
    <property type="entry name" value="Znf_CHY"/>
</dbReference>